<keyword evidence="1" id="KW-0677">Repeat</keyword>
<reference evidence="4" key="1">
    <citation type="submission" date="2021-04" db="EMBL/GenBank/DDBJ databases">
        <authorList>
            <person name="Hartkoorn R.C."/>
            <person name="Beaudoing E."/>
            <person name="Hot D."/>
        </authorList>
    </citation>
    <scope>NUCLEOTIDE SEQUENCE</scope>
    <source>
        <strain evidence="4">NRRL B-16292</strain>
    </source>
</reference>
<gene>
    <name evidence="4" type="ORF">Dfulv_27460</name>
</gene>
<dbReference type="PANTHER" id="PTHR44858:SF1">
    <property type="entry name" value="UDP-N-ACETYLGLUCOSAMINE--PEPTIDE N-ACETYLGLUCOSAMINYLTRANSFERASE SPINDLY-RELATED"/>
    <property type="match status" value="1"/>
</dbReference>
<dbReference type="EMBL" id="CP073720">
    <property type="protein sequence ID" value="UWP78906.1"/>
    <property type="molecule type" value="Genomic_DNA"/>
</dbReference>
<dbReference type="InterPro" id="IPR019734">
    <property type="entry name" value="TPR_rpt"/>
</dbReference>
<dbReference type="Gene3D" id="1.25.40.10">
    <property type="entry name" value="Tetratricopeptide repeat domain"/>
    <property type="match status" value="2"/>
</dbReference>
<dbReference type="Pfam" id="PF13432">
    <property type="entry name" value="TPR_16"/>
    <property type="match status" value="3"/>
</dbReference>
<keyword evidence="2 3" id="KW-0802">TPR repeat</keyword>
<protein>
    <submittedName>
        <fullName evidence="4">Tetratricopeptide repeat protein</fullName>
    </submittedName>
</protein>
<dbReference type="RefSeq" id="WP_259856341.1">
    <property type="nucleotide sequence ID" value="NZ_BAAAST010000157.1"/>
</dbReference>
<dbReference type="InterPro" id="IPR050498">
    <property type="entry name" value="Ycf3"/>
</dbReference>
<name>A0ABY5VPE1_9ACTN</name>
<organism evidence="4 5">
    <name type="scientific">Dactylosporangium fulvum</name>
    <dbReference type="NCBI Taxonomy" id="53359"/>
    <lineage>
        <taxon>Bacteria</taxon>
        <taxon>Bacillati</taxon>
        <taxon>Actinomycetota</taxon>
        <taxon>Actinomycetes</taxon>
        <taxon>Micromonosporales</taxon>
        <taxon>Micromonosporaceae</taxon>
        <taxon>Dactylosporangium</taxon>
    </lineage>
</organism>
<sequence length="300" mass="32205">MILSCSGWGCTRLISVSSVPGGSPVARNDPEHYAIEFQICPDCHKTYCDRCLPKGGLFSAARCKSCGAKVVDGGRRAAVVGRPKAAVVELHDRGYDLAVEGKLDQALAAFDEAVRQRPGYVTAHFDRALALNLLGRPAEAIAGFERAIQLDPGYVQAMYDIGGIHRAQNDMAKAVEAYDRALAVQPRYVSALVNKAVTLSDMGRMEEAVRSADEAIRVIDAGNTPDDVPNARAYAFGAKGAALLKLGRYQDALAAIDVAINDGPDDYDNYRNRAKALEQLGRVEEARQAAQIAEGLRGGR</sequence>
<reference evidence="4" key="2">
    <citation type="submission" date="2022-09" db="EMBL/GenBank/DDBJ databases">
        <title>Biosynthetic gene clusters of Dactylosporangioum fulvum.</title>
        <authorList>
            <person name="Caradec T."/>
        </authorList>
    </citation>
    <scope>NUCLEOTIDE SEQUENCE</scope>
    <source>
        <strain evidence="4">NRRL B-16292</strain>
    </source>
</reference>
<dbReference type="PROSITE" id="PS50005">
    <property type="entry name" value="TPR"/>
    <property type="match status" value="3"/>
</dbReference>
<feature type="repeat" description="TPR" evidence="3">
    <location>
        <begin position="233"/>
        <end position="266"/>
    </location>
</feature>
<keyword evidence="5" id="KW-1185">Reference proteome</keyword>
<evidence type="ECO:0000313" key="5">
    <source>
        <dbReference type="Proteomes" id="UP001059617"/>
    </source>
</evidence>
<evidence type="ECO:0000256" key="3">
    <source>
        <dbReference type="PROSITE-ProRule" id="PRU00339"/>
    </source>
</evidence>
<dbReference type="Proteomes" id="UP001059617">
    <property type="component" value="Chromosome"/>
</dbReference>
<feature type="repeat" description="TPR" evidence="3">
    <location>
        <begin position="121"/>
        <end position="154"/>
    </location>
</feature>
<dbReference type="InterPro" id="IPR011990">
    <property type="entry name" value="TPR-like_helical_dom_sf"/>
</dbReference>
<accession>A0ABY5VPE1</accession>
<dbReference type="PANTHER" id="PTHR44858">
    <property type="entry name" value="TETRATRICOPEPTIDE REPEAT PROTEIN 6"/>
    <property type="match status" value="1"/>
</dbReference>
<evidence type="ECO:0000256" key="2">
    <source>
        <dbReference type="ARBA" id="ARBA00022803"/>
    </source>
</evidence>
<feature type="repeat" description="TPR" evidence="3">
    <location>
        <begin position="155"/>
        <end position="188"/>
    </location>
</feature>
<evidence type="ECO:0000313" key="4">
    <source>
        <dbReference type="EMBL" id="UWP78906.1"/>
    </source>
</evidence>
<evidence type="ECO:0000256" key="1">
    <source>
        <dbReference type="ARBA" id="ARBA00022737"/>
    </source>
</evidence>
<proteinExistence type="predicted"/>
<dbReference type="SUPFAM" id="SSF48452">
    <property type="entry name" value="TPR-like"/>
    <property type="match status" value="2"/>
</dbReference>
<dbReference type="SMART" id="SM00028">
    <property type="entry name" value="TPR"/>
    <property type="match status" value="6"/>
</dbReference>